<comment type="caution">
    <text evidence="1">The sequence shown here is derived from an EMBL/GenBank/DDBJ whole genome shotgun (WGS) entry which is preliminary data.</text>
</comment>
<dbReference type="Proteomes" id="UP000788426">
    <property type="component" value="Unassembled WGS sequence"/>
</dbReference>
<sequence length="166" mass="18599">MTADEWGYLLLTNTNNLTNRVLVVNGKRYVKWATCFIDEDGDGSRGTKPAELRGFLIFPDKMTYQQAKDVFTITNPTFGNNVDASRNPTTYVNIKNSGAVFIPLAAYRSEGNKTLVQWGNHGNYFASSYRSSGIAHVRFEPARFVHEDYSAPGQGCMSRLVQDLNE</sequence>
<evidence type="ECO:0000313" key="1">
    <source>
        <dbReference type="EMBL" id="MBW4769056.1"/>
    </source>
</evidence>
<dbReference type="RefSeq" id="WP_306570121.1">
    <property type="nucleotide sequence ID" value="NZ_JAPJOP010000001.1"/>
</dbReference>
<organism evidence="1 2">
    <name type="scientific">Hoylesella nanceiensis</name>
    <dbReference type="NCBI Taxonomy" id="425941"/>
    <lineage>
        <taxon>Bacteria</taxon>
        <taxon>Pseudomonadati</taxon>
        <taxon>Bacteroidota</taxon>
        <taxon>Bacteroidia</taxon>
        <taxon>Bacteroidales</taxon>
        <taxon>Prevotellaceae</taxon>
        <taxon>Hoylesella</taxon>
    </lineage>
</organism>
<evidence type="ECO:0000313" key="2">
    <source>
        <dbReference type="Proteomes" id="UP000788426"/>
    </source>
</evidence>
<keyword evidence="2" id="KW-1185">Reference proteome</keyword>
<gene>
    <name evidence="1" type="ORF">KZO38_04695</name>
</gene>
<reference evidence="1 2" key="1">
    <citation type="submission" date="2021-07" db="EMBL/GenBank/DDBJ databases">
        <title>Genomic diversity and antimicrobial resistance of Prevotella spp. isolated from chronic lung disease airways.</title>
        <authorList>
            <person name="Webb K.A."/>
            <person name="Olagoke O.S."/>
            <person name="Baird T."/>
            <person name="Neill J."/>
            <person name="Pham A."/>
            <person name="Wells T.J."/>
            <person name="Ramsay K.A."/>
            <person name="Bell S.C."/>
            <person name="Sarovich D.S."/>
            <person name="Price E.P."/>
        </authorList>
    </citation>
    <scope>NUCLEOTIDE SEQUENCE [LARGE SCALE GENOMIC DNA]</scope>
    <source>
        <strain evidence="1 2">SCHI0011.S.12</strain>
    </source>
</reference>
<proteinExistence type="predicted"/>
<protein>
    <submittedName>
        <fullName evidence="1">Uncharacterized protein</fullName>
    </submittedName>
</protein>
<accession>A0ABS6YBW6</accession>
<name>A0ABS6YBW6_9BACT</name>
<dbReference type="EMBL" id="JAHXCT010000003">
    <property type="protein sequence ID" value="MBW4769056.1"/>
    <property type="molecule type" value="Genomic_DNA"/>
</dbReference>